<sequence>MTFWLIWNNRNAKRAGEFHTENHLIRSKAECMLKDFKLAHAFHNRPSAFVARVVRWIPIHLFLLYIRINFLPNAAIMVEALACKRVMIFAKELRVFEVDAKVIVKAILSKDSNHPEYGQVLSDVLVLATDFHVWIESILDDIAPLVAHDVV</sequence>
<accession>A0A7N2MEF8</accession>
<dbReference type="InParanoid" id="A0A7N2MEF8"/>
<dbReference type="Gramene" id="QL08p042556:mrna">
    <property type="protein sequence ID" value="QL08p042556:mrna"/>
    <property type="gene ID" value="QL08p042556"/>
</dbReference>
<dbReference type="Proteomes" id="UP000594261">
    <property type="component" value="Chromosome 8"/>
</dbReference>
<keyword evidence="2" id="KW-1185">Reference proteome</keyword>
<organism evidence="1 2">
    <name type="scientific">Quercus lobata</name>
    <name type="common">Valley oak</name>
    <dbReference type="NCBI Taxonomy" id="97700"/>
    <lineage>
        <taxon>Eukaryota</taxon>
        <taxon>Viridiplantae</taxon>
        <taxon>Streptophyta</taxon>
        <taxon>Embryophyta</taxon>
        <taxon>Tracheophyta</taxon>
        <taxon>Spermatophyta</taxon>
        <taxon>Magnoliopsida</taxon>
        <taxon>eudicotyledons</taxon>
        <taxon>Gunneridae</taxon>
        <taxon>Pentapetalae</taxon>
        <taxon>rosids</taxon>
        <taxon>fabids</taxon>
        <taxon>Fagales</taxon>
        <taxon>Fagaceae</taxon>
        <taxon>Quercus</taxon>
    </lineage>
</organism>
<proteinExistence type="predicted"/>
<dbReference type="EnsemblPlants" id="QL08p042556:mrna">
    <property type="protein sequence ID" value="QL08p042556:mrna"/>
    <property type="gene ID" value="QL08p042556"/>
</dbReference>
<dbReference type="EMBL" id="LRBV02000008">
    <property type="status" value="NOT_ANNOTATED_CDS"/>
    <property type="molecule type" value="Genomic_DNA"/>
</dbReference>
<protein>
    <submittedName>
        <fullName evidence="1">Uncharacterized protein</fullName>
    </submittedName>
</protein>
<reference evidence="1" key="2">
    <citation type="submission" date="2021-01" db="UniProtKB">
        <authorList>
            <consortium name="EnsemblPlants"/>
        </authorList>
    </citation>
    <scope>IDENTIFICATION</scope>
</reference>
<evidence type="ECO:0000313" key="1">
    <source>
        <dbReference type="EnsemblPlants" id="QL08p042556:mrna"/>
    </source>
</evidence>
<evidence type="ECO:0000313" key="2">
    <source>
        <dbReference type="Proteomes" id="UP000594261"/>
    </source>
</evidence>
<name>A0A7N2MEF8_QUELO</name>
<reference evidence="1 2" key="1">
    <citation type="journal article" date="2016" name="G3 (Bethesda)">
        <title>First Draft Assembly and Annotation of the Genome of a California Endemic Oak Quercus lobata Nee (Fagaceae).</title>
        <authorList>
            <person name="Sork V.L."/>
            <person name="Fitz-Gibbon S.T."/>
            <person name="Puiu D."/>
            <person name="Crepeau M."/>
            <person name="Gugger P.F."/>
            <person name="Sherman R."/>
            <person name="Stevens K."/>
            <person name="Langley C.H."/>
            <person name="Pellegrini M."/>
            <person name="Salzberg S.L."/>
        </authorList>
    </citation>
    <scope>NUCLEOTIDE SEQUENCE [LARGE SCALE GENOMIC DNA]</scope>
    <source>
        <strain evidence="1 2">cv. SW786</strain>
    </source>
</reference>
<dbReference type="AlphaFoldDB" id="A0A7N2MEF8"/>